<comment type="cofactor">
    <cofactor evidence="6">
        <name>Zn(2+)</name>
        <dbReference type="ChEBI" id="CHEBI:29105"/>
    </cofactor>
    <text evidence="6">Binds 2 Zn(2+) ions per subunit. One is catalytic and the other provides a structural contribution.</text>
</comment>
<keyword evidence="2 6" id="KW-0862">Zinc</keyword>
<dbReference type="PANTHER" id="PTHR30304">
    <property type="entry name" value="D-TAGATOSE-1,6-BISPHOSPHATE ALDOLASE"/>
    <property type="match status" value="1"/>
</dbReference>
<evidence type="ECO:0000256" key="4">
    <source>
        <dbReference type="PIRSR" id="PIRSR001359-1"/>
    </source>
</evidence>
<dbReference type="AlphaFoldDB" id="A0A920CLY0"/>
<dbReference type="NCBIfam" id="TIGR01859">
    <property type="entry name" value="fruc_bis_ald"/>
    <property type="match status" value="1"/>
</dbReference>
<keyword evidence="3" id="KW-0456">Lyase</keyword>
<feature type="binding site" evidence="5">
    <location>
        <begin position="230"/>
        <end position="233"/>
    </location>
    <ligand>
        <name>dihydroxyacetone phosphate</name>
        <dbReference type="ChEBI" id="CHEBI:57642"/>
    </ligand>
</feature>
<evidence type="ECO:0000256" key="6">
    <source>
        <dbReference type="PIRSR" id="PIRSR001359-3"/>
    </source>
</evidence>
<dbReference type="GO" id="GO:0006096">
    <property type="term" value="P:glycolytic process"/>
    <property type="evidence" value="ECO:0007669"/>
    <property type="project" value="InterPro"/>
</dbReference>
<comment type="caution">
    <text evidence="7">The sequence shown here is derived from an EMBL/GenBank/DDBJ whole genome shotgun (WGS) entry which is preliminary data.</text>
</comment>
<dbReference type="RefSeq" id="WP_212976761.1">
    <property type="nucleotide sequence ID" value="NZ_AP025343.1"/>
</dbReference>
<dbReference type="PROSITE" id="PS00602">
    <property type="entry name" value="ALDOLASE_CLASS_II_1"/>
    <property type="match status" value="1"/>
</dbReference>
<evidence type="ECO:0000256" key="1">
    <source>
        <dbReference type="ARBA" id="ARBA00022723"/>
    </source>
</evidence>
<feature type="binding site" evidence="5">
    <location>
        <position position="181"/>
    </location>
    <ligand>
        <name>dihydroxyacetone phosphate</name>
        <dbReference type="ChEBI" id="CHEBI:57642"/>
    </ligand>
</feature>
<sequence>MILVSMKEMLQIAMDGHYAVGQFNLNGLQWAQGILEAAEEEESPIILAASDRLVPFLGGYSVIAAMMRESVQEMGITVPVALHLDHGQSVDNCKRAIDAGFSSVMIDGSHHPIAENIAMTSEVTAYAHAYGVSVEAEVGTVGGMEDGLIGGIRYADPEECAALVKETGVDALAAALGSVHGPYQGEPVLGFAEMEQISKLVGIPLVLHGASGIPYDQLQRSIKLGHAKININTECIQAWTAAVRRTLEANPALYDPRSILTPGTAAIKETVRGKIREFGSAGKAFCGNR</sequence>
<feature type="binding site" evidence="5">
    <location>
        <begin position="209"/>
        <end position="211"/>
    </location>
    <ligand>
        <name>dihydroxyacetone phosphate</name>
        <dbReference type="ChEBI" id="CHEBI:57642"/>
    </ligand>
</feature>
<evidence type="ECO:0000256" key="5">
    <source>
        <dbReference type="PIRSR" id="PIRSR001359-2"/>
    </source>
</evidence>
<name>A0A920CLY0_9BACL</name>
<dbReference type="Gene3D" id="3.20.20.70">
    <property type="entry name" value="Aldolase class I"/>
    <property type="match status" value="1"/>
</dbReference>
<evidence type="ECO:0000313" key="8">
    <source>
        <dbReference type="Proteomes" id="UP000682811"/>
    </source>
</evidence>
<accession>A0A920CLY0</accession>
<evidence type="ECO:0000256" key="2">
    <source>
        <dbReference type="ARBA" id="ARBA00022833"/>
    </source>
</evidence>
<dbReference type="InterPro" id="IPR000771">
    <property type="entry name" value="FBA_II"/>
</dbReference>
<evidence type="ECO:0000256" key="3">
    <source>
        <dbReference type="ARBA" id="ARBA00023239"/>
    </source>
</evidence>
<gene>
    <name evidence="7" type="primary">iolJ</name>
    <name evidence="7" type="ORF">J34TS1_03760</name>
</gene>
<dbReference type="GO" id="GO:0004332">
    <property type="term" value="F:fructose-bisphosphate aldolase activity"/>
    <property type="evidence" value="ECO:0007669"/>
    <property type="project" value="InterPro"/>
</dbReference>
<feature type="binding site" evidence="6">
    <location>
        <position position="86"/>
    </location>
    <ligand>
        <name>Zn(2+)</name>
        <dbReference type="ChEBI" id="CHEBI:29105"/>
        <label>1</label>
        <note>catalytic</note>
    </ligand>
</feature>
<dbReference type="PIRSF" id="PIRSF001359">
    <property type="entry name" value="F_bP_aldolase_II"/>
    <property type="match status" value="1"/>
</dbReference>
<keyword evidence="1 6" id="KW-0479">Metal-binding</keyword>
<dbReference type="CDD" id="cd00947">
    <property type="entry name" value="TBP_aldolase_IIB"/>
    <property type="match status" value="1"/>
</dbReference>
<dbReference type="NCBIfam" id="TIGR00167">
    <property type="entry name" value="cbbA"/>
    <property type="match status" value="1"/>
</dbReference>
<keyword evidence="8" id="KW-1185">Reference proteome</keyword>
<dbReference type="SUPFAM" id="SSF51569">
    <property type="entry name" value="Aldolase"/>
    <property type="match status" value="1"/>
</dbReference>
<dbReference type="GO" id="GO:0008270">
    <property type="term" value="F:zinc ion binding"/>
    <property type="evidence" value="ECO:0007669"/>
    <property type="project" value="InterPro"/>
</dbReference>
<organism evidence="7 8">
    <name type="scientific">Paenibacillus azoreducens</name>
    <dbReference type="NCBI Taxonomy" id="116718"/>
    <lineage>
        <taxon>Bacteria</taxon>
        <taxon>Bacillati</taxon>
        <taxon>Bacillota</taxon>
        <taxon>Bacilli</taxon>
        <taxon>Bacillales</taxon>
        <taxon>Paenibacillaceae</taxon>
        <taxon>Paenibacillus</taxon>
    </lineage>
</organism>
<dbReference type="PANTHER" id="PTHR30304:SF0">
    <property type="entry name" value="D-TAGATOSE-1,6-BISPHOSPHATE ALDOLASE SUBUNIT GATY-RELATED"/>
    <property type="match status" value="1"/>
</dbReference>
<protein>
    <submittedName>
        <fullName evidence="7">6-phospho-5-dehydro-2-deoxy-D-gluconate aldolase</fullName>
    </submittedName>
</protein>
<feature type="binding site" evidence="6">
    <location>
        <position position="208"/>
    </location>
    <ligand>
        <name>Zn(2+)</name>
        <dbReference type="ChEBI" id="CHEBI:29105"/>
        <label>1</label>
        <note>catalytic</note>
    </ligand>
</feature>
<dbReference type="PROSITE" id="PS00806">
    <property type="entry name" value="ALDOLASE_CLASS_II_2"/>
    <property type="match status" value="1"/>
</dbReference>
<proteinExistence type="predicted"/>
<dbReference type="Proteomes" id="UP000682811">
    <property type="component" value="Unassembled WGS sequence"/>
</dbReference>
<feature type="binding site" evidence="6">
    <location>
        <position position="107"/>
    </location>
    <ligand>
        <name>Zn(2+)</name>
        <dbReference type="ChEBI" id="CHEBI:29105"/>
        <label>2</label>
    </ligand>
</feature>
<evidence type="ECO:0000313" key="7">
    <source>
        <dbReference type="EMBL" id="GIO45611.1"/>
    </source>
</evidence>
<feature type="binding site" evidence="6">
    <location>
        <position position="180"/>
    </location>
    <ligand>
        <name>Zn(2+)</name>
        <dbReference type="ChEBI" id="CHEBI:29105"/>
        <label>1</label>
        <note>catalytic</note>
    </ligand>
</feature>
<dbReference type="EMBL" id="BORT01000001">
    <property type="protein sequence ID" value="GIO45611.1"/>
    <property type="molecule type" value="Genomic_DNA"/>
</dbReference>
<dbReference type="InterPro" id="IPR011289">
    <property type="entry name" value="Fruc_bis_ald_class-2"/>
</dbReference>
<feature type="binding site" evidence="6">
    <location>
        <position position="137"/>
    </location>
    <ligand>
        <name>Zn(2+)</name>
        <dbReference type="ChEBI" id="CHEBI:29105"/>
        <label>2</label>
    </ligand>
</feature>
<dbReference type="InterPro" id="IPR013785">
    <property type="entry name" value="Aldolase_TIM"/>
</dbReference>
<reference evidence="7 8" key="1">
    <citation type="submission" date="2021-03" db="EMBL/GenBank/DDBJ databases">
        <title>Antimicrobial resistance genes in bacteria isolated from Japanese honey, and their potential for conferring macrolide and lincosamide resistance in the American foulbrood pathogen Paenibacillus larvae.</title>
        <authorList>
            <person name="Okamoto M."/>
            <person name="Kumagai M."/>
            <person name="Kanamori H."/>
            <person name="Takamatsu D."/>
        </authorList>
    </citation>
    <scope>NUCLEOTIDE SEQUENCE [LARGE SCALE GENOMIC DNA]</scope>
    <source>
        <strain evidence="7 8">J34TS1</strain>
    </source>
</reference>
<feature type="active site" description="Proton donor" evidence="4">
    <location>
        <position position="85"/>
    </location>
</feature>
<dbReference type="GO" id="GO:0030388">
    <property type="term" value="P:fructose 1,6-bisphosphate metabolic process"/>
    <property type="evidence" value="ECO:0007669"/>
    <property type="project" value="InterPro"/>
</dbReference>
<dbReference type="Pfam" id="PF01116">
    <property type="entry name" value="F_bP_aldolase"/>
    <property type="match status" value="1"/>
</dbReference>
<dbReference type="InterPro" id="IPR050246">
    <property type="entry name" value="Class_II_FBP_aldolase"/>
</dbReference>